<dbReference type="Gene3D" id="3.10.20.90">
    <property type="entry name" value="Phosphatidylinositol 3-kinase Catalytic Subunit, Chain A, domain 1"/>
    <property type="match status" value="2"/>
</dbReference>
<dbReference type="InterPro" id="IPR029346">
    <property type="entry name" value="USP_C"/>
</dbReference>
<name>A0A9N9RKV6_9DIPT</name>
<dbReference type="Pfam" id="PF00443">
    <property type="entry name" value="UCH"/>
    <property type="match status" value="1"/>
</dbReference>
<dbReference type="Gene3D" id="2.60.210.10">
    <property type="entry name" value="Apoptosis, Tumor Necrosis Factor Receptor Associated Protein 2, Chain A"/>
    <property type="match status" value="1"/>
</dbReference>
<accession>A0A9N9RKV6</accession>
<evidence type="ECO:0000256" key="11">
    <source>
        <dbReference type="ARBA" id="ARBA00031500"/>
    </source>
</evidence>
<dbReference type="InterPro" id="IPR008974">
    <property type="entry name" value="TRAF-like"/>
</dbReference>
<sequence length="1073" mass="123553">MIEKMETEENETPDITPSDQNMEDELRSEATFQLRIENFSKMSETILSEAHYVRGLPWKIMAMPRSSNDKDKSLGFFLQCNADCDSNWNCSATADLRLLSFKKDIQPVSRKIKHVFYNKENDWGFSTFQSFTDILDAEKGYIQNDTIILEVHVQAEAPHNAYWDSKKLTGYVGLKNQGATCYMNSLLQTLYFTNELRKAVYKMPTEADDSSKSVALALQRVFHDLQFSNKPVGTKKLTKSFGWETLDSFMQHDVQEFLRVLLDKLEIKMKGTSIEGTIPKLFAGKMISYIKCKHVSYKSTKTETFYDIQLNIKGKKNVYESFEDYVSTEILDDENKYDAGEYGLQKAEKGVIFASLPPVLHLHLLRFQYDPMTNNSVKFNDRFEFQEKINLDKYLEKPEETPANYILHAVLVHSGDNHGGHYVVFINPRGDGSWCKFDDDVVSAVPKTAAIDQNYGGTEDDFMLNVRNCTNAYMLVYVRESAMKTILQDITEEDIPSELNEKLTEEKRLELAKRKERNEASNYINVNVILEDYFDGHHANDLFNPEIAHYRCFKVKQNSTLNDLVSLIQNTFKVPPQKMRLWSFSYLGHGGSQMYHHNSASGNLLSNGLFHVDITDPDALNNPITYLSRDHNPWTVYLEMPPPDNESASLPPYAPNVHILVFFKYYDPVNKSLTYVGSRIVVHDEKLTDLAPDLNKLIGTPSDTALDFYKYKSKVDPNLQISSIAKNGEILIFERTEKLPNLELPTYADYYNDLQYRVDVTFIDKNIQNDNGFTIELSFNSTYDQMAKAVGQRINVDPYEIQFFKSINYKDTPGPAIPGSFDGQLKDLLQGKSKNSKRFLFYQRLSMNINDLEDKKPFKCMFLLPNMKDMKEVTLYPHKNGTVKTLLEEAAKVVKFSENSTRQLRICEQHSSKLLWPSPPDTTSLDKLQIYSESASQTSTQKFLRIEEIPMDEMNLDDQVEALVPVIHFHKNLFTTFGVPLLIKICDQETYKDVKNRIQKKLSISQYEWEKYKLAIIQNKSANPVDDNDKVILEKFQGPEEGQRCFLGLDHANKSAYPTTKLNIFEKSIKIYN</sequence>
<dbReference type="PROSITE" id="PS50235">
    <property type="entry name" value="USP_3"/>
    <property type="match status" value="1"/>
</dbReference>
<evidence type="ECO:0000256" key="10">
    <source>
        <dbReference type="ARBA" id="ARBA00023242"/>
    </source>
</evidence>
<dbReference type="GO" id="GO:0005829">
    <property type="term" value="C:cytosol"/>
    <property type="evidence" value="ECO:0007669"/>
    <property type="project" value="TreeGrafter"/>
</dbReference>
<evidence type="ECO:0000256" key="1">
    <source>
        <dbReference type="ARBA" id="ARBA00000707"/>
    </source>
</evidence>
<dbReference type="InterPro" id="IPR001394">
    <property type="entry name" value="Peptidase_C19_UCH"/>
</dbReference>
<dbReference type="InterPro" id="IPR038765">
    <property type="entry name" value="Papain-like_cys_pep_sf"/>
</dbReference>
<dbReference type="EMBL" id="OU895877">
    <property type="protein sequence ID" value="CAG9798302.1"/>
    <property type="molecule type" value="Genomic_DNA"/>
</dbReference>
<reference evidence="16" key="1">
    <citation type="submission" date="2022-01" db="EMBL/GenBank/DDBJ databases">
        <authorList>
            <person name="King R."/>
        </authorList>
    </citation>
    <scope>NUCLEOTIDE SEQUENCE</scope>
</reference>
<dbReference type="GO" id="GO:0004843">
    <property type="term" value="F:cysteine-type deubiquitinase activity"/>
    <property type="evidence" value="ECO:0007669"/>
    <property type="project" value="UniProtKB-EC"/>
</dbReference>
<evidence type="ECO:0000313" key="17">
    <source>
        <dbReference type="Proteomes" id="UP001153620"/>
    </source>
</evidence>
<keyword evidence="7" id="KW-0833">Ubl conjugation pathway</keyword>
<dbReference type="GO" id="GO:0005634">
    <property type="term" value="C:nucleus"/>
    <property type="evidence" value="ECO:0007669"/>
    <property type="project" value="UniProtKB-SubCell"/>
</dbReference>
<feature type="region of interest" description="Disordered" evidence="13">
    <location>
        <begin position="1"/>
        <end position="24"/>
    </location>
</feature>
<dbReference type="InterPro" id="IPR028889">
    <property type="entry name" value="USP"/>
</dbReference>
<dbReference type="PANTHER" id="PTHR24006:SF644">
    <property type="entry name" value="UBIQUITIN CARBOXYL-TERMINAL HYDROLASE 7"/>
    <property type="match status" value="1"/>
</dbReference>
<comment type="subcellular location">
    <subcellularLocation>
        <location evidence="2">Nucleus</location>
    </subcellularLocation>
</comment>
<dbReference type="EC" id="3.4.19.12" evidence="4"/>
<feature type="domain" description="USP" evidence="15">
    <location>
        <begin position="172"/>
        <end position="480"/>
    </location>
</feature>
<dbReference type="Proteomes" id="UP001153620">
    <property type="component" value="Chromosome 1"/>
</dbReference>
<dbReference type="PANTHER" id="PTHR24006">
    <property type="entry name" value="UBIQUITIN CARBOXYL-TERMINAL HYDROLASE"/>
    <property type="match status" value="1"/>
</dbReference>
<dbReference type="GO" id="GO:0006508">
    <property type="term" value="P:proteolysis"/>
    <property type="evidence" value="ECO:0007669"/>
    <property type="project" value="UniProtKB-KW"/>
</dbReference>
<dbReference type="InterPro" id="IPR018200">
    <property type="entry name" value="USP_CS"/>
</dbReference>
<evidence type="ECO:0000256" key="5">
    <source>
        <dbReference type="ARBA" id="ARBA00021393"/>
    </source>
</evidence>
<dbReference type="Pfam" id="PF14533">
    <property type="entry name" value="USP7_C2"/>
    <property type="match status" value="1"/>
</dbReference>
<keyword evidence="17" id="KW-1185">Reference proteome</keyword>
<dbReference type="CDD" id="cd02659">
    <property type="entry name" value="peptidase_C19C"/>
    <property type="match status" value="1"/>
</dbReference>
<reference evidence="16" key="2">
    <citation type="submission" date="2022-10" db="EMBL/GenBank/DDBJ databases">
        <authorList>
            <consortium name="ENA_rothamsted_submissions"/>
            <consortium name="culmorum"/>
            <person name="King R."/>
        </authorList>
    </citation>
    <scope>NUCLEOTIDE SEQUENCE</scope>
</reference>
<dbReference type="InterPro" id="IPR024729">
    <property type="entry name" value="USP7_ICP0-binding_dom"/>
</dbReference>
<feature type="domain" description="MATH" evidence="14">
    <location>
        <begin position="29"/>
        <end position="153"/>
    </location>
</feature>
<evidence type="ECO:0000256" key="9">
    <source>
        <dbReference type="ARBA" id="ARBA00022807"/>
    </source>
</evidence>
<evidence type="ECO:0000256" key="6">
    <source>
        <dbReference type="ARBA" id="ARBA00022670"/>
    </source>
</evidence>
<dbReference type="PROSITE" id="PS50144">
    <property type="entry name" value="MATH"/>
    <property type="match status" value="1"/>
</dbReference>
<evidence type="ECO:0000256" key="3">
    <source>
        <dbReference type="ARBA" id="ARBA00009085"/>
    </source>
</evidence>
<dbReference type="Gene3D" id="3.90.70.10">
    <property type="entry name" value="Cysteine proteinases"/>
    <property type="match status" value="1"/>
</dbReference>
<dbReference type="InterPro" id="IPR050164">
    <property type="entry name" value="Peptidase_C19"/>
</dbReference>
<keyword evidence="9" id="KW-0788">Thiol protease</keyword>
<evidence type="ECO:0000259" key="14">
    <source>
        <dbReference type="PROSITE" id="PS50144"/>
    </source>
</evidence>
<proteinExistence type="inferred from homology"/>
<dbReference type="OrthoDB" id="289038at2759"/>
<dbReference type="PROSITE" id="PS00973">
    <property type="entry name" value="USP_2"/>
    <property type="match status" value="1"/>
</dbReference>
<dbReference type="PROSITE" id="PS00972">
    <property type="entry name" value="USP_1"/>
    <property type="match status" value="1"/>
</dbReference>
<evidence type="ECO:0000256" key="4">
    <source>
        <dbReference type="ARBA" id="ARBA00012759"/>
    </source>
</evidence>
<evidence type="ECO:0000259" key="15">
    <source>
        <dbReference type="PROSITE" id="PS50235"/>
    </source>
</evidence>
<keyword evidence="6" id="KW-0645">Protease</keyword>
<comment type="catalytic activity">
    <reaction evidence="1">
        <text>Thiol-dependent hydrolysis of ester, thioester, amide, peptide and isopeptide bonds formed by the C-terminal Gly of ubiquitin (a 76-residue protein attached to proteins as an intracellular targeting signal).</text>
        <dbReference type="EC" id="3.4.19.12"/>
    </reaction>
</comment>
<dbReference type="Pfam" id="PF12436">
    <property type="entry name" value="USP7_ICP0_bdg"/>
    <property type="match status" value="1"/>
</dbReference>
<keyword evidence="10" id="KW-0539">Nucleus</keyword>
<dbReference type="SUPFAM" id="SSF54001">
    <property type="entry name" value="Cysteine proteinases"/>
    <property type="match status" value="1"/>
</dbReference>
<dbReference type="SUPFAM" id="SSF49599">
    <property type="entry name" value="TRAF domain-like"/>
    <property type="match status" value="1"/>
</dbReference>
<gene>
    <name evidence="16" type="ORF">CHIRRI_LOCUS1286</name>
</gene>
<evidence type="ECO:0000256" key="2">
    <source>
        <dbReference type="ARBA" id="ARBA00004123"/>
    </source>
</evidence>
<dbReference type="GO" id="GO:0016579">
    <property type="term" value="P:protein deubiquitination"/>
    <property type="evidence" value="ECO:0007669"/>
    <property type="project" value="InterPro"/>
</dbReference>
<organism evidence="16 17">
    <name type="scientific">Chironomus riparius</name>
    <dbReference type="NCBI Taxonomy" id="315576"/>
    <lineage>
        <taxon>Eukaryota</taxon>
        <taxon>Metazoa</taxon>
        <taxon>Ecdysozoa</taxon>
        <taxon>Arthropoda</taxon>
        <taxon>Hexapoda</taxon>
        <taxon>Insecta</taxon>
        <taxon>Pterygota</taxon>
        <taxon>Neoptera</taxon>
        <taxon>Endopterygota</taxon>
        <taxon>Diptera</taxon>
        <taxon>Nematocera</taxon>
        <taxon>Chironomoidea</taxon>
        <taxon>Chironomidae</taxon>
        <taxon>Chironominae</taxon>
        <taxon>Chironomus</taxon>
    </lineage>
</organism>
<protein>
    <recommendedName>
        <fullName evidence="5">Ubiquitin carboxyl-terminal hydrolase 7</fullName>
        <ecNumber evidence="4">3.4.19.12</ecNumber>
    </recommendedName>
    <alternativeName>
        <fullName evidence="12">Ubiquitin thioesterase 7</fullName>
    </alternativeName>
    <alternativeName>
        <fullName evidence="11">Ubiquitin-specific-processing protease 7</fullName>
    </alternativeName>
</protein>
<dbReference type="GO" id="GO:0031647">
    <property type="term" value="P:regulation of protein stability"/>
    <property type="evidence" value="ECO:0007669"/>
    <property type="project" value="TreeGrafter"/>
</dbReference>
<evidence type="ECO:0000256" key="12">
    <source>
        <dbReference type="ARBA" id="ARBA00031508"/>
    </source>
</evidence>
<evidence type="ECO:0000256" key="7">
    <source>
        <dbReference type="ARBA" id="ARBA00022786"/>
    </source>
</evidence>
<dbReference type="SMART" id="SM00061">
    <property type="entry name" value="MATH"/>
    <property type="match status" value="1"/>
</dbReference>
<evidence type="ECO:0000313" key="16">
    <source>
        <dbReference type="EMBL" id="CAG9798302.1"/>
    </source>
</evidence>
<dbReference type="AlphaFoldDB" id="A0A9N9RKV6"/>
<dbReference type="FunFam" id="3.90.70.10:FF:000005">
    <property type="entry name" value="Ubiquitin carboxyl-terminal hydrolase 7"/>
    <property type="match status" value="1"/>
</dbReference>
<dbReference type="InterPro" id="IPR002083">
    <property type="entry name" value="MATH/TRAF_dom"/>
</dbReference>
<evidence type="ECO:0000256" key="13">
    <source>
        <dbReference type="SAM" id="MobiDB-lite"/>
    </source>
</evidence>
<keyword evidence="8" id="KW-0378">Hydrolase</keyword>
<evidence type="ECO:0000256" key="8">
    <source>
        <dbReference type="ARBA" id="ARBA00022801"/>
    </source>
</evidence>
<comment type="similarity">
    <text evidence="3">Belongs to the peptidase C19 family.</text>
</comment>
<dbReference type="Pfam" id="PF22486">
    <property type="entry name" value="MATH_2"/>
    <property type="match status" value="1"/>
</dbReference>